<name>A0A0M7A9Q9_9HYPH</name>
<dbReference type="PIRSF" id="PIRSF032131">
    <property type="entry name" value="UCP032131"/>
    <property type="match status" value="1"/>
</dbReference>
<dbReference type="GeneID" id="97668201"/>
<dbReference type="RefSeq" id="WP_055114392.1">
    <property type="nucleotide sequence ID" value="NZ_CANKXR010000002.1"/>
</dbReference>
<sequence>MIKYTLVCEAKHGFEGWFRNSDDFESQRGRKLVACPVCGSVNVEKGLMAPAVSTSRKKEARLPVRDAESVSAASEATKPVKSVAAAPADTALQPSALLPGDVRQKEVLEALRQVRTQIIENSENVGAKFASEARKMHYGEAEERSIYGQTTPKDAAELLDEGISVLPLPELPEDKN</sequence>
<dbReference type="OrthoDB" id="9799894at2"/>
<gene>
    <name evidence="1" type="ORF">LA5096_00757</name>
</gene>
<dbReference type="InterPro" id="IPR009562">
    <property type="entry name" value="DUF1178"/>
</dbReference>
<dbReference type="Pfam" id="PF06676">
    <property type="entry name" value="DUF1178"/>
    <property type="match status" value="1"/>
</dbReference>
<reference evidence="2" key="1">
    <citation type="submission" date="2015-07" db="EMBL/GenBank/DDBJ databases">
        <authorList>
            <person name="Rodrigo-Torres Lidia"/>
            <person name="Arahal R.David."/>
        </authorList>
    </citation>
    <scope>NUCLEOTIDE SEQUENCE [LARGE SCALE GENOMIC DNA]</scope>
    <source>
        <strain evidence="2">CECT 5096</strain>
    </source>
</reference>
<keyword evidence="2" id="KW-1185">Reference proteome</keyword>
<dbReference type="STRING" id="311410.LA5095_01901"/>
<evidence type="ECO:0000313" key="1">
    <source>
        <dbReference type="EMBL" id="CTQ65521.1"/>
    </source>
</evidence>
<proteinExistence type="predicted"/>
<organism evidence="1 2">
    <name type="scientific">Roseibium album</name>
    <dbReference type="NCBI Taxonomy" id="311410"/>
    <lineage>
        <taxon>Bacteria</taxon>
        <taxon>Pseudomonadati</taxon>
        <taxon>Pseudomonadota</taxon>
        <taxon>Alphaproteobacteria</taxon>
        <taxon>Hyphomicrobiales</taxon>
        <taxon>Stappiaceae</taxon>
        <taxon>Roseibium</taxon>
    </lineage>
</organism>
<protein>
    <recommendedName>
        <fullName evidence="3">DUF1178 family protein</fullName>
    </recommendedName>
</protein>
<accession>A0A0M7A9Q9</accession>
<evidence type="ECO:0008006" key="3">
    <source>
        <dbReference type="Google" id="ProtNLM"/>
    </source>
</evidence>
<dbReference type="Proteomes" id="UP000049983">
    <property type="component" value="Unassembled WGS sequence"/>
</dbReference>
<dbReference type="AlphaFoldDB" id="A0A0M7A9Q9"/>
<evidence type="ECO:0000313" key="2">
    <source>
        <dbReference type="Proteomes" id="UP000049983"/>
    </source>
</evidence>
<dbReference type="EMBL" id="CXWC01000002">
    <property type="protein sequence ID" value="CTQ65521.1"/>
    <property type="molecule type" value="Genomic_DNA"/>
</dbReference>